<reference evidence="1 2" key="1">
    <citation type="submission" date="2020-09" db="EMBL/GenBank/DDBJ databases">
        <title>De no assembly of potato wild relative species, Solanum commersonii.</title>
        <authorList>
            <person name="Cho K."/>
        </authorList>
    </citation>
    <scope>NUCLEOTIDE SEQUENCE [LARGE SCALE GENOMIC DNA]</scope>
    <source>
        <strain evidence="1">LZ3.2</strain>
        <tissue evidence="1">Leaf</tissue>
    </source>
</reference>
<protein>
    <submittedName>
        <fullName evidence="1">Uncharacterized protein</fullName>
    </submittedName>
</protein>
<evidence type="ECO:0000313" key="2">
    <source>
        <dbReference type="Proteomes" id="UP000824120"/>
    </source>
</evidence>
<dbReference type="EMBL" id="JACXVP010000009">
    <property type="protein sequence ID" value="KAG5585008.1"/>
    <property type="molecule type" value="Genomic_DNA"/>
</dbReference>
<name>A0A9J5XDP1_SOLCO</name>
<organism evidence="1 2">
    <name type="scientific">Solanum commersonii</name>
    <name type="common">Commerson's wild potato</name>
    <name type="synonym">Commerson's nightshade</name>
    <dbReference type="NCBI Taxonomy" id="4109"/>
    <lineage>
        <taxon>Eukaryota</taxon>
        <taxon>Viridiplantae</taxon>
        <taxon>Streptophyta</taxon>
        <taxon>Embryophyta</taxon>
        <taxon>Tracheophyta</taxon>
        <taxon>Spermatophyta</taxon>
        <taxon>Magnoliopsida</taxon>
        <taxon>eudicotyledons</taxon>
        <taxon>Gunneridae</taxon>
        <taxon>Pentapetalae</taxon>
        <taxon>asterids</taxon>
        <taxon>lamiids</taxon>
        <taxon>Solanales</taxon>
        <taxon>Solanaceae</taxon>
        <taxon>Solanoideae</taxon>
        <taxon>Solaneae</taxon>
        <taxon>Solanum</taxon>
    </lineage>
</organism>
<dbReference type="Proteomes" id="UP000824120">
    <property type="component" value="Chromosome 9"/>
</dbReference>
<evidence type="ECO:0000313" key="1">
    <source>
        <dbReference type="EMBL" id="KAG5585008.1"/>
    </source>
</evidence>
<dbReference type="AlphaFoldDB" id="A0A9J5XDP1"/>
<keyword evidence="2" id="KW-1185">Reference proteome</keyword>
<accession>A0A9J5XDP1</accession>
<sequence>MKRRLCCSYRENERETVSLEGKVCGLISYGTNTVKKHIPSPVQWKGGSQMCKFMLENREKIE</sequence>
<proteinExistence type="predicted"/>
<comment type="caution">
    <text evidence="1">The sequence shown here is derived from an EMBL/GenBank/DDBJ whole genome shotgun (WGS) entry which is preliminary data.</text>
</comment>
<gene>
    <name evidence="1" type="ORF">H5410_045442</name>
</gene>